<feature type="region of interest" description="Disordered" evidence="1">
    <location>
        <begin position="160"/>
        <end position="244"/>
    </location>
</feature>
<sequence length="244" mass="26047">MGVVDPRKRSETKERQRESREQVVEPDGVGTQEIVRPHVRARGSASGDCVSQTAAAASSSSPSSSGAVGTADSNLPFPLPWKTKHRPVVPSISLQLSSEDGNSVTTSEKPTNNSNAEEEDPVAAGDTDPDESLAQSSLQESSFLDTSVESDLNMTLATLSISNFSPEYRGSRRSQDTPDRLDSSFDEDVPSSDDMPSSSLYRKSAASHRSSDDEAEKGSSPPGPKKEHSKSPKGSKRDPKPSNK</sequence>
<dbReference type="Proteomes" id="UP000230750">
    <property type="component" value="Unassembled WGS sequence"/>
</dbReference>
<evidence type="ECO:0000256" key="1">
    <source>
        <dbReference type="SAM" id="MobiDB-lite"/>
    </source>
</evidence>
<dbReference type="EMBL" id="MRZV01000362">
    <property type="protein sequence ID" value="PIK51651.1"/>
    <property type="molecule type" value="Genomic_DNA"/>
</dbReference>
<evidence type="ECO:0000313" key="3">
    <source>
        <dbReference type="Proteomes" id="UP000230750"/>
    </source>
</evidence>
<feature type="compositionally biased region" description="Polar residues" evidence="1">
    <location>
        <begin position="92"/>
        <end position="115"/>
    </location>
</feature>
<feature type="compositionally biased region" description="Low complexity" evidence="1">
    <location>
        <begin position="132"/>
        <end position="142"/>
    </location>
</feature>
<feature type="compositionally biased region" description="Basic and acidic residues" evidence="1">
    <location>
        <begin position="224"/>
        <end position="244"/>
    </location>
</feature>
<name>A0A2G8KUI0_STIJA</name>
<feature type="region of interest" description="Disordered" evidence="1">
    <location>
        <begin position="1"/>
        <end position="145"/>
    </location>
</feature>
<protein>
    <submittedName>
        <fullName evidence="2">Uncharacterized protein</fullName>
    </submittedName>
</protein>
<dbReference type="AlphaFoldDB" id="A0A2G8KUI0"/>
<comment type="caution">
    <text evidence="2">The sequence shown here is derived from an EMBL/GenBank/DDBJ whole genome shotgun (WGS) entry which is preliminary data.</text>
</comment>
<feature type="compositionally biased region" description="Basic and acidic residues" evidence="1">
    <location>
        <begin position="1"/>
        <end position="23"/>
    </location>
</feature>
<keyword evidence="3" id="KW-1185">Reference proteome</keyword>
<feature type="compositionally biased region" description="Basic and acidic residues" evidence="1">
    <location>
        <begin position="169"/>
        <end position="183"/>
    </location>
</feature>
<organism evidence="2 3">
    <name type="scientific">Stichopus japonicus</name>
    <name type="common">Sea cucumber</name>
    <dbReference type="NCBI Taxonomy" id="307972"/>
    <lineage>
        <taxon>Eukaryota</taxon>
        <taxon>Metazoa</taxon>
        <taxon>Echinodermata</taxon>
        <taxon>Eleutherozoa</taxon>
        <taxon>Echinozoa</taxon>
        <taxon>Holothuroidea</taxon>
        <taxon>Aspidochirotacea</taxon>
        <taxon>Aspidochirotida</taxon>
        <taxon>Stichopodidae</taxon>
        <taxon>Apostichopus</taxon>
    </lineage>
</organism>
<accession>A0A2G8KUI0</accession>
<proteinExistence type="predicted"/>
<gene>
    <name evidence="2" type="ORF">BSL78_11461</name>
</gene>
<reference evidence="2 3" key="1">
    <citation type="journal article" date="2017" name="PLoS Biol.">
        <title>The sea cucumber genome provides insights into morphological evolution and visceral regeneration.</title>
        <authorList>
            <person name="Zhang X."/>
            <person name="Sun L."/>
            <person name="Yuan J."/>
            <person name="Sun Y."/>
            <person name="Gao Y."/>
            <person name="Zhang L."/>
            <person name="Li S."/>
            <person name="Dai H."/>
            <person name="Hamel J.F."/>
            <person name="Liu C."/>
            <person name="Yu Y."/>
            <person name="Liu S."/>
            <person name="Lin W."/>
            <person name="Guo K."/>
            <person name="Jin S."/>
            <person name="Xu P."/>
            <person name="Storey K.B."/>
            <person name="Huan P."/>
            <person name="Zhang T."/>
            <person name="Zhou Y."/>
            <person name="Zhang J."/>
            <person name="Lin C."/>
            <person name="Li X."/>
            <person name="Xing L."/>
            <person name="Huo D."/>
            <person name="Sun M."/>
            <person name="Wang L."/>
            <person name="Mercier A."/>
            <person name="Li F."/>
            <person name="Yang H."/>
            <person name="Xiang J."/>
        </authorList>
    </citation>
    <scope>NUCLEOTIDE SEQUENCE [LARGE SCALE GENOMIC DNA]</scope>
    <source>
        <strain evidence="2">Shaxun</strain>
        <tissue evidence="2">Muscle</tissue>
    </source>
</reference>
<evidence type="ECO:0000313" key="2">
    <source>
        <dbReference type="EMBL" id="PIK51651.1"/>
    </source>
</evidence>
<feature type="compositionally biased region" description="Low complexity" evidence="1">
    <location>
        <begin position="50"/>
        <end position="71"/>
    </location>
</feature>
<feature type="compositionally biased region" description="Acidic residues" evidence="1">
    <location>
        <begin position="116"/>
        <end position="131"/>
    </location>
</feature>